<evidence type="ECO:0000313" key="1">
    <source>
        <dbReference type="EMBL" id="SOO23697.1"/>
    </source>
</evidence>
<accession>A0A7Z7NGA9</accession>
<dbReference type="AlphaFoldDB" id="A0A7Z7NGA9"/>
<organism evidence="1 2">
    <name type="scientific">Xanthomonas campestris pv. phaseoli</name>
    <dbReference type="NCBI Taxonomy" id="317013"/>
    <lineage>
        <taxon>Bacteria</taxon>
        <taxon>Pseudomonadati</taxon>
        <taxon>Pseudomonadota</taxon>
        <taxon>Gammaproteobacteria</taxon>
        <taxon>Lysobacterales</taxon>
        <taxon>Lysobacteraceae</taxon>
        <taxon>Xanthomonas</taxon>
    </lineage>
</organism>
<dbReference type="Proteomes" id="UP000234345">
    <property type="component" value="Unassembled WGS sequence"/>
</dbReference>
<reference evidence="1 2" key="1">
    <citation type="submission" date="2017-10" db="EMBL/GenBank/DDBJ databases">
        <authorList>
            <person name="Regsiter A."/>
            <person name="William W."/>
        </authorList>
    </citation>
    <scope>NUCLEOTIDE SEQUENCE [LARGE SCALE GENOMIC DNA]</scope>
    <source>
        <strain evidence="1 2">CFBP6991</strain>
    </source>
</reference>
<gene>
    <name evidence="1" type="ORF">XFF6991_30017</name>
</gene>
<proteinExistence type="predicted"/>
<sequence length="106" mass="12112">MSGVEPLYTENDITILRSNLERCVERFAVERRSNVSSGLETPHLAGLLVQKYARGVRDTGEMILGEAAMRGFTEATDRYVELVDPEWRRHAQERFAMKPSTVARDR</sequence>
<protein>
    <submittedName>
        <fullName evidence="1">Uncharacterized protein</fullName>
    </submittedName>
</protein>
<dbReference type="EMBL" id="OCZC01000056">
    <property type="protein sequence ID" value="SOO23697.1"/>
    <property type="molecule type" value="Genomic_DNA"/>
</dbReference>
<dbReference type="RefSeq" id="WP_099866590.1">
    <property type="nucleotide sequence ID" value="NZ_OCZC01000056.1"/>
</dbReference>
<name>A0A7Z7NGA9_XANCH</name>
<evidence type="ECO:0000313" key="2">
    <source>
        <dbReference type="Proteomes" id="UP000234345"/>
    </source>
</evidence>
<comment type="caution">
    <text evidence="1">The sequence shown here is derived from an EMBL/GenBank/DDBJ whole genome shotgun (WGS) entry which is preliminary data.</text>
</comment>